<name>A0A0L6VMW3_9BASI</name>
<sequence>MICNSVINLLGYKCVYPMFEGGSLEWKSEHIASLFGVINHFEIQKLWELEISIKKFNKKKFAIQRFCALIKNSLLVFNNVLMIQFSTLITIDIMLTLSFNTHNYYILPSIFLEEGSHTNIIHGLLFGKVELKKYTQTPVSRPQEKSLLKFSKIIHQSKENRLKLNSVFNMSFFFIFFFFSFILIFLLFHINGIVGPKMPEFQFGALGFMSSRSQPNLITPNKSNFYLQYDNFFFFSYLSTYSLTNVHLEASNVGQASFALGQPLDFLLFFSLSFFNYYQISIIFEFKNDKSVNLHMNSGINSEIRQNDPLVFHSLQYFMLPIPILIFSQKIYSRTPRKPKNVLFYYFISVYYEIIELQPKLREIWLKLLLFWRHSFVCSHCALEFFQELGTRLDLCGVSIPHFAPRNSSTRNFYLVTLLKTTICLMNYLKLNHHKCSSTRHKILHSLSIPYTEKSNKNHSEHTQKTHHALSFKNKMKILINSYHYSKYFQNIFKHLYFDLNLKVQYLNSIDLSSQQINYMDQFFALLQKLLFNVMLSSRPISVLVKLYRFVQDIFIGCVTIFHKVYVILHIGLENFICNIPPKPGNSVITHRVWQLACIQVNKSYKRCLGNARGECVFSGNYKESSFTVMKSIMVLGVPIIINSDNDILYPPQALMISCIFYWFSKNMCTRTEMSHLELKFFSHWGFISLFNVGHFYACFFQYLFFLAENYISACYTSGYRKWDIGKLALQQKIDQLNEVDMQHAPAKLPSKLHMFLIESILEHGWSNKRSFLGLSACQLKAVEIFFFAVTQSSLTKDSPLFLPPTLSLSMSYSLPYLKKNPKPKYWPLAPETRKLREILILT</sequence>
<dbReference type="Proteomes" id="UP000037035">
    <property type="component" value="Unassembled WGS sequence"/>
</dbReference>
<keyword evidence="1" id="KW-0472">Membrane</keyword>
<feature type="transmembrane region" description="Helical" evidence="1">
    <location>
        <begin position="74"/>
        <end position="99"/>
    </location>
</feature>
<keyword evidence="1" id="KW-0812">Transmembrane</keyword>
<gene>
    <name evidence="2" type="ORF">VP01_1339g1</name>
</gene>
<proteinExistence type="predicted"/>
<evidence type="ECO:0000313" key="2">
    <source>
        <dbReference type="EMBL" id="KNZ61907.1"/>
    </source>
</evidence>
<organism evidence="2 3">
    <name type="scientific">Puccinia sorghi</name>
    <dbReference type="NCBI Taxonomy" id="27349"/>
    <lineage>
        <taxon>Eukaryota</taxon>
        <taxon>Fungi</taxon>
        <taxon>Dikarya</taxon>
        <taxon>Basidiomycota</taxon>
        <taxon>Pucciniomycotina</taxon>
        <taxon>Pucciniomycetes</taxon>
        <taxon>Pucciniales</taxon>
        <taxon>Pucciniaceae</taxon>
        <taxon>Puccinia</taxon>
    </lineage>
</organism>
<accession>A0A0L6VMW3</accession>
<feature type="transmembrane region" description="Helical" evidence="1">
    <location>
        <begin position="167"/>
        <end position="188"/>
    </location>
</feature>
<dbReference type="VEuPathDB" id="FungiDB:VP01_1339g1"/>
<keyword evidence="1" id="KW-1133">Transmembrane helix</keyword>
<dbReference type="AlphaFoldDB" id="A0A0L6VMW3"/>
<protein>
    <submittedName>
        <fullName evidence="2">Uncharacterized protein</fullName>
    </submittedName>
</protein>
<comment type="caution">
    <text evidence="2">The sequence shown here is derived from an EMBL/GenBank/DDBJ whole genome shotgun (WGS) entry which is preliminary data.</text>
</comment>
<evidence type="ECO:0000256" key="1">
    <source>
        <dbReference type="SAM" id="Phobius"/>
    </source>
</evidence>
<keyword evidence="3" id="KW-1185">Reference proteome</keyword>
<evidence type="ECO:0000313" key="3">
    <source>
        <dbReference type="Proteomes" id="UP000037035"/>
    </source>
</evidence>
<reference evidence="2 3" key="1">
    <citation type="submission" date="2015-08" db="EMBL/GenBank/DDBJ databases">
        <title>Next Generation Sequencing and Analysis of the Genome of Puccinia sorghi L Schw, the Causal Agent of Maize Common Rust.</title>
        <authorList>
            <person name="Rochi L."/>
            <person name="Burguener G."/>
            <person name="Darino M."/>
            <person name="Turjanski A."/>
            <person name="Kreff E."/>
            <person name="Dieguez M.J."/>
            <person name="Sacco F."/>
        </authorList>
    </citation>
    <scope>NUCLEOTIDE SEQUENCE [LARGE SCALE GENOMIC DNA]</scope>
    <source>
        <strain evidence="2 3">RO10H11247</strain>
    </source>
</reference>
<feature type="transmembrane region" description="Helical" evidence="1">
    <location>
        <begin position="685"/>
        <end position="706"/>
    </location>
</feature>
<dbReference type="EMBL" id="LAVV01003776">
    <property type="protein sequence ID" value="KNZ61907.1"/>
    <property type="molecule type" value="Genomic_DNA"/>
</dbReference>